<dbReference type="InterPro" id="IPR000524">
    <property type="entry name" value="Tscrpt_reg_HTH_GntR"/>
</dbReference>
<evidence type="ECO:0000259" key="4">
    <source>
        <dbReference type="PROSITE" id="PS50949"/>
    </source>
</evidence>
<dbReference type="Pfam" id="PF00392">
    <property type="entry name" value="GntR"/>
    <property type="match status" value="1"/>
</dbReference>
<keyword evidence="2" id="KW-0238">DNA-binding</keyword>
<accession>A0A4V2VQ89</accession>
<sequence length="226" mass="25020">MNSITRISREETSLRQRATQALRTAILEGVFSPGQKLSERELCERLDVSRSCVRESLQHLQAEGLITIVPHRGPEVTAITAQEVRDIYAVRSTLESLAVRGFVTHASAAQRQALRAKVTELAGPGVAAEQSRILAIKNQFYDILIEGCGNAVAGQLLRQLNNRVTVLRRVSLAQPHRLPDTIREMDAIVAAIENNDEESAARLCSMHVRKAAENVLRTMDEPPRPD</sequence>
<dbReference type="Gene3D" id="1.20.120.530">
    <property type="entry name" value="GntR ligand-binding domain-like"/>
    <property type="match status" value="1"/>
</dbReference>
<dbReference type="PRINTS" id="PR00035">
    <property type="entry name" value="HTHGNTR"/>
</dbReference>
<evidence type="ECO:0000256" key="1">
    <source>
        <dbReference type="ARBA" id="ARBA00023015"/>
    </source>
</evidence>
<reference evidence="5 6" key="1">
    <citation type="submission" date="2019-03" db="EMBL/GenBank/DDBJ databases">
        <title>Genomic Encyclopedia of Type Strains, Phase IV (KMG-IV): sequencing the most valuable type-strain genomes for metagenomic binning, comparative biology and taxonomic classification.</title>
        <authorList>
            <person name="Goeker M."/>
        </authorList>
    </citation>
    <scope>NUCLEOTIDE SEQUENCE [LARGE SCALE GENOMIC DNA]</scope>
    <source>
        <strain evidence="5 6">DSM 100048</strain>
    </source>
</reference>
<dbReference type="PANTHER" id="PTHR43537:SF24">
    <property type="entry name" value="GLUCONATE OPERON TRANSCRIPTIONAL REPRESSOR"/>
    <property type="match status" value="1"/>
</dbReference>
<evidence type="ECO:0000256" key="2">
    <source>
        <dbReference type="ARBA" id="ARBA00023125"/>
    </source>
</evidence>
<keyword evidence="6" id="KW-1185">Reference proteome</keyword>
<dbReference type="CDD" id="cd07377">
    <property type="entry name" value="WHTH_GntR"/>
    <property type="match status" value="1"/>
</dbReference>
<evidence type="ECO:0000313" key="6">
    <source>
        <dbReference type="Proteomes" id="UP000294692"/>
    </source>
</evidence>
<dbReference type="Gene3D" id="1.10.10.10">
    <property type="entry name" value="Winged helix-like DNA-binding domain superfamily/Winged helix DNA-binding domain"/>
    <property type="match status" value="1"/>
</dbReference>
<organism evidence="5 6">
    <name type="scientific">Paracandidimonas soli</name>
    <dbReference type="NCBI Taxonomy" id="1917182"/>
    <lineage>
        <taxon>Bacteria</taxon>
        <taxon>Pseudomonadati</taxon>
        <taxon>Pseudomonadota</taxon>
        <taxon>Betaproteobacteria</taxon>
        <taxon>Burkholderiales</taxon>
        <taxon>Alcaligenaceae</taxon>
        <taxon>Paracandidimonas</taxon>
    </lineage>
</organism>
<evidence type="ECO:0000256" key="3">
    <source>
        <dbReference type="ARBA" id="ARBA00023163"/>
    </source>
</evidence>
<dbReference type="OrthoDB" id="8680857at2"/>
<dbReference type="PROSITE" id="PS50949">
    <property type="entry name" value="HTH_GNTR"/>
    <property type="match status" value="1"/>
</dbReference>
<dbReference type="AlphaFoldDB" id="A0A4V2VQ89"/>
<dbReference type="SMART" id="SM00345">
    <property type="entry name" value="HTH_GNTR"/>
    <property type="match status" value="1"/>
</dbReference>
<gene>
    <name evidence="5" type="ORF">EV686_11131</name>
</gene>
<feature type="domain" description="HTH gntR-type" evidence="4">
    <location>
        <begin position="12"/>
        <end position="79"/>
    </location>
</feature>
<dbReference type="RefSeq" id="WP_132478033.1">
    <property type="nucleotide sequence ID" value="NZ_JBHRVM010000001.1"/>
</dbReference>
<dbReference type="InterPro" id="IPR036388">
    <property type="entry name" value="WH-like_DNA-bd_sf"/>
</dbReference>
<dbReference type="GO" id="GO:0003677">
    <property type="term" value="F:DNA binding"/>
    <property type="evidence" value="ECO:0007669"/>
    <property type="project" value="UniProtKB-KW"/>
</dbReference>
<dbReference type="Proteomes" id="UP000294692">
    <property type="component" value="Unassembled WGS sequence"/>
</dbReference>
<dbReference type="SUPFAM" id="SSF48008">
    <property type="entry name" value="GntR ligand-binding domain-like"/>
    <property type="match status" value="1"/>
</dbReference>
<proteinExistence type="predicted"/>
<dbReference type="Pfam" id="PF07729">
    <property type="entry name" value="FCD"/>
    <property type="match status" value="1"/>
</dbReference>
<dbReference type="PANTHER" id="PTHR43537">
    <property type="entry name" value="TRANSCRIPTIONAL REGULATOR, GNTR FAMILY"/>
    <property type="match status" value="1"/>
</dbReference>
<dbReference type="InterPro" id="IPR011711">
    <property type="entry name" value="GntR_C"/>
</dbReference>
<dbReference type="InterPro" id="IPR008920">
    <property type="entry name" value="TF_FadR/GntR_C"/>
</dbReference>
<dbReference type="SUPFAM" id="SSF46785">
    <property type="entry name" value="Winged helix' DNA-binding domain"/>
    <property type="match status" value="1"/>
</dbReference>
<protein>
    <submittedName>
        <fullName evidence="5">GntR family transcriptional regulator</fullName>
    </submittedName>
</protein>
<dbReference type="SMART" id="SM00895">
    <property type="entry name" value="FCD"/>
    <property type="match status" value="1"/>
</dbReference>
<dbReference type="EMBL" id="SMBX01000011">
    <property type="protein sequence ID" value="TCU93679.1"/>
    <property type="molecule type" value="Genomic_DNA"/>
</dbReference>
<comment type="caution">
    <text evidence="5">The sequence shown here is derived from an EMBL/GenBank/DDBJ whole genome shotgun (WGS) entry which is preliminary data.</text>
</comment>
<keyword evidence="3" id="KW-0804">Transcription</keyword>
<keyword evidence="1" id="KW-0805">Transcription regulation</keyword>
<dbReference type="InterPro" id="IPR036390">
    <property type="entry name" value="WH_DNA-bd_sf"/>
</dbReference>
<dbReference type="GO" id="GO:0003700">
    <property type="term" value="F:DNA-binding transcription factor activity"/>
    <property type="evidence" value="ECO:0007669"/>
    <property type="project" value="InterPro"/>
</dbReference>
<evidence type="ECO:0000313" key="5">
    <source>
        <dbReference type="EMBL" id="TCU93679.1"/>
    </source>
</evidence>
<name>A0A4V2VQ89_9BURK</name>